<keyword evidence="3" id="KW-1185">Reference proteome</keyword>
<evidence type="ECO:0000259" key="1">
    <source>
        <dbReference type="PROSITE" id="PS51186"/>
    </source>
</evidence>
<sequence>MLSWKVKTFKQLSIEELYEIVQLRIEVFVVEQDCSYQELDGKDQVAHHLLGYVDGKLQAYSRLFKSGLVSEEASIGRVIVRETGRKKGYGQALLEESITYIENEFKDHFILIHAQEYLDDFYQSFGFKPVTEVYLLDGINHLDMRREGSLK</sequence>
<evidence type="ECO:0000313" key="3">
    <source>
        <dbReference type="Proteomes" id="UP001589833"/>
    </source>
</evidence>
<dbReference type="InterPro" id="IPR000182">
    <property type="entry name" value="GNAT_dom"/>
</dbReference>
<dbReference type="RefSeq" id="WP_273843163.1">
    <property type="nucleotide sequence ID" value="NZ_JAQQWT010000006.1"/>
</dbReference>
<evidence type="ECO:0000313" key="2">
    <source>
        <dbReference type="EMBL" id="MFC0557764.1"/>
    </source>
</evidence>
<comment type="caution">
    <text evidence="2">The sequence shown here is derived from an EMBL/GenBank/DDBJ whole genome shotgun (WGS) entry which is preliminary data.</text>
</comment>
<reference evidence="2 3" key="1">
    <citation type="submission" date="2024-09" db="EMBL/GenBank/DDBJ databases">
        <authorList>
            <person name="Sun Q."/>
            <person name="Mori K."/>
        </authorList>
    </citation>
    <scope>NUCLEOTIDE SEQUENCE [LARGE SCALE GENOMIC DNA]</scope>
    <source>
        <strain evidence="2 3">NCAIM B.02301</strain>
    </source>
</reference>
<gene>
    <name evidence="2" type="ORF">ACFFH4_01685</name>
</gene>
<organism evidence="2 3">
    <name type="scientific">Halalkalibacter alkalisediminis</name>
    <dbReference type="NCBI Taxonomy" id="935616"/>
    <lineage>
        <taxon>Bacteria</taxon>
        <taxon>Bacillati</taxon>
        <taxon>Bacillota</taxon>
        <taxon>Bacilli</taxon>
        <taxon>Bacillales</taxon>
        <taxon>Bacillaceae</taxon>
        <taxon>Halalkalibacter</taxon>
    </lineage>
</organism>
<dbReference type="Gene3D" id="3.40.630.30">
    <property type="match status" value="1"/>
</dbReference>
<accession>A0ABV6NBC9</accession>
<name>A0ABV6NBC9_9BACI</name>
<dbReference type="Pfam" id="PF13673">
    <property type="entry name" value="Acetyltransf_10"/>
    <property type="match status" value="1"/>
</dbReference>
<proteinExistence type="predicted"/>
<dbReference type="SUPFAM" id="SSF55729">
    <property type="entry name" value="Acyl-CoA N-acyltransferases (Nat)"/>
    <property type="match status" value="1"/>
</dbReference>
<dbReference type="CDD" id="cd04301">
    <property type="entry name" value="NAT_SF"/>
    <property type="match status" value="1"/>
</dbReference>
<dbReference type="Proteomes" id="UP001589833">
    <property type="component" value="Unassembled WGS sequence"/>
</dbReference>
<feature type="domain" description="N-acetyltransferase" evidence="1">
    <location>
        <begin position="7"/>
        <end position="149"/>
    </location>
</feature>
<protein>
    <submittedName>
        <fullName evidence="2">GNAT family N-acetyltransferase</fullName>
    </submittedName>
</protein>
<dbReference type="EMBL" id="JBHLTR010000003">
    <property type="protein sequence ID" value="MFC0557764.1"/>
    <property type="molecule type" value="Genomic_DNA"/>
</dbReference>
<dbReference type="PROSITE" id="PS51186">
    <property type="entry name" value="GNAT"/>
    <property type="match status" value="1"/>
</dbReference>
<dbReference type="InterPro" id="IPR016181">
    <property type="entry name" value="Acyl_CoA_acyltransferase"/>
</dbReference>